<dbReference type="EMBL" id="CP019285">
    <property type="protein sequence ID" value="APW99046.1"/>
    <property type="molecule type" value="Genomic_DNA"/>
</dbReference>
<name>M0LFT7_NATLA</name>
<sequence length="399" mass="42864">MRDRTTFDRIDRRTFVTGVAAGTLTVGGCTNEGSDDDDDASEGGDGDEVEDADLEVGPAFREVEEPPDAVYLPTHREAMRTVDPLEAGDYTIVPMLSYPHPFWLVTGGTGEDDVSREVPDDGRGVHLMFVLRDAKTDIVLPVGDGARIEISADGEPVGGPRSPWPMISQEMGFHFGDNVSLPGDGTYRVEITLPPLSTRTTGDLEGRFEERATAEFEFTYDDAFREGVVGGVDYLDEEEWGRRDALELMDAATGGTGDGPSADEYPGTALVAAEDDDGVELPRSGDTAVLATLVESGNRFAADPYLLVSLRTPYNGVPLPHAFLSATVERDGEPIASEVPLEGAVDGEVGHHYGASLADVRPGDAVTITFESPPQVARHQGYETAFLEMPPVELEVSDR</sequence>
<dbReference type="InterPro" id="IPR038482">
    <property type="entry name" value="Tp34-type_sf"/>
</dbReference>
<dbReference type="Proteomes" id="UP000186547">
    <property type="component" value="Chromosome"/>
</dbReference>
<feature type="region of interest" description="Disordered" evidence="1">
    <location>
        <begin position="24"/>
        <end position="51"/>
    </location>
</feature>
<dbReference type="KEGG" id="hlc:CHINAEXTREME15250"/>
<dbReference type="RefSeq" id="WP_007142643.1">
    <property type="nucleotide sequence ID" value="NZ_AOLZ01000047.1"/>
</dbReference>
<dbReference type="AlphaFoldDB" id="M0LFT7"/>
<evidence type="ECO:0000259" key="2">
    <source>
        <dbReference type="Pfam" id="PF24041"/>
    </source>
</evidence>
<dbReference type="PROSITE" id="PS51257">
    <property type="entry name" value="PROKAR_LIPOPROTEIN"/>
    <property type="match status" value="1"/>
</dbReference>
<proteinExistence type="predicted"/>
<dbReference type="EMBL" id="AOLZ01000047">
    <property type="protein sequence ID" value="EMA31309.1"/>
    <property type="molecule type" value="Genomic_DNA"/>
</dbReference>
<protein>
    <recommendedName>
        <fullName evidence="2">DUF7350 domain-containing protein</fullName>
    </recommendedName>
</protein>
<dbReference type="Gene3D" id="2.60.40.2480">
    <property type="entry name" value="Periplasmic metal-binding protein Tp34-type"/>
    <property type="match status" value="1"/>
</dbReference>
<reference evidence="3 6" key="1">
    <citation type="journal article" date="2011" name="J. Bacteriol.">
        <title>Genome sequence of Halobiforma lacisalsi AJ5, an extremely halophilic archaeon which harbors a bop gene.</title>
        <authorList>
            <person name="Jiang X."/>
            <person name="Wang S."/>
            <person name="Cheng H."/>
            <person name="Huo Y."/>
            <person name="Zhang X."/>
            <person name="Zhu X."/>
            <person name="Han X."/>
            <person name="Ni P."/>
            <person name="Wu M."/>
        </authorList>
    </citation>
    <scope>NUCLEOTIDE SEQUENCE [LARGE SCALE GENOMIC DNA]</scope>
    <source>
        <strain evidence="3 6">AJ5</strain>
    </source>
</reference>
<evidence type="ECO:0000313" key="5">
    <source>
        <dbReference type="Proteomes" id="UP000011555"/>
    </source>
</evidence>
<evidence type="ECO:0000313" key="3">
    <source>
        <dbReference type="EMBL" id="APW99046.1"/>
    </source>
</evidence>
<gene>
    <name evidence="4" type="ORF">C445_14674</name>
    <name evidence="3" type="ORF">CHINAEXTREME_15250</name>
</gene>
<evidence type="ECO:0000313" key="4">
    <source>
        <dbReference type="EMBL" id="EMA31309.1"/>
    </source>
</evidence>
<feature type="domain" description="DUF7350" evidence="2">
    <location>
        <begin position="264"/>
        <end position="394"/>
    </location>
</feature>
<reference evidence="4 5" key="2">
    <citation type="journal article" date="2014" name="PLoS Genet.">
        <title>Phylogenetically driven sequencing of extremely halophilic archaea reveals strategies for static and dynamic osmo-response.</title>
        <authorList>
            <person name="Becker E.A."/>
            <person name="Seitzer P.M."/>
            <person name="Tritt A."/>
            <person name="Larsen D."/>
            <person name="Krusor M."/>
            <person name="Yao A.I."/>
            <person name="Wu D."/>
            <person name="Madern D."/>
            <person name="Eisen J.A."/>
            <person name="Darling A.E."/>
            <person name="Facciotti M.T."/>
        </authorList>
    </citation>
    <scope>NUCLEOTIDE SEQUENCE [LARGE SCALE GENOMIC DNA]</scope>
    <source>
        <strain evidence="4 5">AJ5</strain>
    </source>
</reference>
<reference evidence="3" key="3">
    <citation type="submission" date="2017-01" db="EMBL/GenBank/DDBJ databases">
        <authorList>
            <person name="Mah S.A."/>
            <person name="Swanson W.J."/>
            <person name="Moy G.W."/>
            <person name="Vacquier V.D."/>
        </authorList>
    </citation>
    <scope>NUCLEOTIDE SEQUENCE</scope>
    <source>
        <strain evidence="3">AJ5</strain>
    </source>
</reference>
<organism evidence="4 5">
    <name type="scientific">Natronobacterium lacisalsi AJ5</name>
    <dbReference type="NCBI Taxonomy" id="358396"/>
    <lineage>
        <taxon>Archaea</taxon>
        <taxon>Methanobacteriati</taxon>
        <taxon>Methanobacteriota</taxon>
        <taxon>Stenosarchaea group</taxon>
        <taxon>Halobacteria</taxon>
        <taxon>Halobacteriales</taxon>
        <taxon>Natrialbaceae</taxon>
        <taxon>Natronobacterium</taxon>
    </lineage>
</organism>
<dbReference type="eggNOG" id="arCOG04511">
    <property type="taxonomic scope" value="Archaea"/>
</dbReference>
<dbReference type="Pfam" id="PF24041">
    <property type="entry name" value="DUF7350"/>
    <property type="match status" value="1"/>
</dbReference>
<accession>M0LFT7</accession>
<keyword evidence="5" id="KW-1185">Reference proteome</keyword>
<dbReference type="Proteomes" id="UP000011555">
    <property type="component" value="Unassembled WGS sequence"/>
</dbReference>
<dbReference type="STRING" id="358396.CHINAEXTREME_15250"/>
<evidence type="ECO:0000313" key="6">
    <source>
        <dbReference type="Proteomes" id="UP000186547"/>
    </source>
</evidence>
<dbReference type="InterPro" id="IPR055774">
    <property type="entry name" value="DUF7350"/>
</dbReference>
<dbReference type="PATRIC" id="fig|358396.7.peg.2979"/>
<dbReference type="GeneID" id="30922508"/>
<feature type="compositionally biased region" description="Acidic residues" evidence="1">
    <location>
        <begin position="33"/>
        <end position="51"/>
    </location>
</feature>
<evidence type="ECO:0000256" key="1">
    <source>
        <dbReference type="SAM" id="MobiDB-lite"/>
    </source>
</evidence>